<dbReference type="GO" id="GO:0006629">
    <property type="term" value="P:lipid metabolic process"/>
    <property type="evidence" value="ECO:0007669"/>
    <property type="project" value="InterPro"/>
</dbReference>
<dbReference type="EMBL" id="PUHZ01000026">
    <property type="protein sequence ID" value="PQO41582.1"/>
    <property type="molecule type" value="Genomic_DNA"/>
</dbReference>
<accession>A0A2S8GAV4</accession>
<dbReference type="Gene3D" id="3.20.20.190">
    <property type="entry name" value="Phosphatidylinositol (PI) phosphodiesterase"/>
    <property type="match status" value="1"/>
</dbReference>
<name>A0A2S8GAV4_9BACT</name>
<dbReference type="Pfam" id="PF03009">
    <property type="entry name" value="GDPD"/>
    <property type="match status" value="1"/>
</dbReference>
<evidence type="ECO:0000259" key="2">
    <source>
        <dbReference type="PROSITE" id="PS51704"/>
    </source>
</evidence>
<dbReference type="PANTHER" id="PTHR46211">
    <property type="entry name" value="GLYCEROPHOSPHORYL DIESTER PHOSPHODIESTERASE"/>
    <property type="match status" value="1"/>
</dbReference>
<dbReference type="PANTHER" id="PTHR46211:SF14">
    <property type="entry name" value="GLYCEROPHOSPHODIESTER PHOSPHODIESTERASE"/>
    <property type="match status" value="1"/>
</dbReference>
<dbReference type="AlphaFoldDB" id="A0A2S8GAV4"/>
<dbReference type="InterPro" id="IPR017946">
    <property type="entry name" value="PLC-like_Pdiesterase_TIM-brl"/>
</dbReference>
<evidence type="ECO:0000256" key="1">
    <source>
        <dbReference type="SAM" id="SignalP"/>
    </source>
</evidence>
<reference evidence="3 4" key="1">
    <citation type="submission" date="2018-02" db="EMBL/GenBank/DDBJ databases">
        <title>Comparative genomes isolates from brazilian mangrove.</title>
        <authorList>
            <person name="Araujo J.E."/>
            <person name="Taketani R.G."/>
            <person name="Silva M.C.P."/>
            <person name="Loureco M.V."/>
            <person name="Andreote F.D."/>
        </authorList>
    </citation>
    <scope>NUCLEOTIDE SEQUENCE [LARGE SCALE GENOMIC DNA]</scope>
    <source>
        <strain evidence="3 4">Nap-Phe MGV</strain>
    </source>
</reference>
<sequence length="309" mass="35003">MIRLAAATVWLAMFGAALAQEKATWSLRDHQPLDKFVMQAHRGAGELSEENTLEAFELGWSLGCIPEADVRTTKDGVIVAFHDANFARVVKDVSPELAKQGVKDLTLDELRKLDVGSWKGTDFEGRQTPTMAEVFALMKKDPTRRLYLDWKDADLPQLAALAKKEGVERQVIFASTLYPKLREWKRLSPNSQTLLWMRGDDAKLEKRFEELRATDFADVTQLQIHVHLTRPADQVKRTDANPFEETDSFLIARGDELRKQGILYQTLPYGGASEAIYLKLLDLGFMSFATDHPNITRDAVKAYYAEKQD</sequence>
<keyword evidence="1" id="KW-0732">Signal</keyword>
<feature type="chain" id="PRO_5015727549" description="GP-PDE domain-containing protein" evidence="1">
    <location>
        <begin position="20"/>
        <end position="309"/>
    </location>
</feature>
<gene>
    <name evidence="3" type="ORF">C5Y93_31220</name>
</gene>
<proteinExistence type="predicted"/>
<dbReference type="RefSeq" id="WP_105339406.1">
    <property type="nucleotide sequence ID" value="NZ_PUHZ01000026.1"/>
</dbReference>
<comment type="caution">
    <text evidence="3">The sequence shown here is derived from an EMBL/GenBank/DDBJ whole genome shotgun (WGS) entry which is preliminary data.</text>
</comment>
<feature type="domain" description="GP-PDE" evidence="2">
    <location>
        <begin position="36"/>
        <end position="300"/>
    </location>
</feature>
<organism evidence="3 4">
    <name type="scientific">Blastopirellula marina</name>
    <dbReference type="NCBI Taxonomy" id="124"/>
    <lineage>
        <taxon>Bacteria</taxon>
        <taxon>Pseudomonadati</taxon>
        <taxon>Planctomycetota</taxon>
        <taxon>Planctomycetia</taxon>
        <taxon>Pirellulales</taxon>
        <taxon>Pirellulaceae</taxon>
        <taxon>Blastopirellula</taxon>
    </lineage>
</organism>
<dbReference type="InterPro" id="IPR030395">
    <property type="entry name" value="GP_PDE_dom"/>
</dbReference>
<feature type="signal peptide" evidence="1">
    <location>
        <begin position="1"/>
        <end position="19"/>
    </location>
</feature>
<evidence type="ECO:0000313" key="3">
    <source>
        <dbReference type="EMBL" id="PQO41582.1"/>
    </source>
</evidence>
<protein>
    <recommendedName>
        <fullName evidence="2">GP-PDE domain-containing protein</fullName>
    </recommendedName>
</protein>
<dbReference type="SUPFAM" id="SSF51695">
    <property type="entry name" value="PLC-like phosphodiesterases"/>
    <property type="match status" value="1"/>
</dbReference>
<dbReference type="GO" id="GO:0008081">
    <property type="term" value="F:phosphoric diester hydrolase activity"/>
    <property type="evidence" value="ECO:0007669"/>
    <property type="project" value="InterPro"/>
</dbReference>
<dbReference type="PROSITE" id="PS51704">
    <property type="entry name" value="GP_PDE"/>
    <property type="match status" value="1"/>
</dbReference>
<evidence type="ECO:0000313" key="4">
    <source>
        <dbReference type="Proteomes" id="UP000237819"/>
    </source>
</evidence>
<dbReference type="Proteomes" id="UP000237819">
    <property type="component" value="Unassembled WGS sequence"/>
</dbReference>